<organism evidence="2 3">
    <name type="scientific">Fusarium torreyae</name>
    <dbReference type="NCBI Taxonomy" id="1237075"/>
    <lineage>
        <taxon>Eukaryota</taxon>
        <taxon>Fungi</taxon>
        <taxon>Dikarya</taxon>
        <taxon>Ascomycota</taxon>
        <taxon>Pezizomycotina</taxon>
        <taxon>Sordariomycetes</taxon>
        <taxon>Hypocreomycetidae</taxon>
        <taxon>Hypocreales</taxon>
        <taxon>Nectriaceae</taxon>
        <taxon>Fusarium</taxon>
    </lineage>
</organism>
<evidence type="ECO:0000256" key="1">
    <source>
        <dbReference type="SAM" id="MobiDB-lite"/>
    </source>
</evidence>
<feature type="region of interest" description="Disordered" evidence="1">
    <location>
        <begin position="120"/>
        <end position="147"/>
    </location>
</feature>
<comment type="caution">
    <text evidence="2">The sequence shown here is derived from an EMBL/GenBank/DDBJ whole genome shotgun (WGS) entry which is preliminary data.</text>
</comment>
<dbReference type="Proteomes" id="UP001152049">
    <property type="component" value="Unassembled WGS sequence"/>
</dbReference>
<evidence type="ECO:0000313" key="3">
    <source>
        <dbReference type="Proteomes" id="UP001152049"/>
    </source>
</evidence>
<keyword evidence="3" id="KW-1185">Reference proteome</keyword>
<dbReference type="AlphaFoldDB" id="A0A9W8RLX8"/>
<sequence length="147" mass="16780">MFSANLHRFMHGLYRRAVEDLARLFAHEEQHFIFISRSKLGIFVDDARTHLRKNEEVIGQMPLQVYGSTLVFSQPGSLISQFFYDESLKPPHRMKSGRVNWDTLSAEGIFSTGVKARRHGTVLEDSPAPREFPPPPGRFGGSMTTFR</sequence>
<proteinExistence type="predicted"/>
<dbReference type="EMBL" id="JAOQAZ010000043">
    <property type="protein sequence ID" value="KAJ4246315.1"/>
    <property type="molecule type" value="Genomic_DNA"/>
</dbReference>
<reference evidence="2" key="1">
    <citation type="submission" date="2022-09" db="EMBL/GenBank/DDBJ databases">
        <title>Fusarium specimens isolated from Avocado Roots.</title>
        <authorList>
            <person name="Stajich J."/>
            <person name="Roper C."/>
            <person name="Heimlech-Rivalta G."/>
        </authorList>
    </citation>
    <scope>NUCLEOTIDE SEQUENCE</scope>
    <source>
        <strain evidence="2">CF00136</strain>
    </source>
</reference>
<name>A0A9W8RLX8_9HYPO</name>
<evidence type="ECO:0000313" key="2">
    <source>
        <dbReference type="EMBL" id="KAJ4246315.1"/>
    </source>
</evidence>
<accession>A0A9W8RLX8</accession>
<protein>
    <submittedName>
        <fullName evidence="2">Uncharacterized protein</fullName>
    </submittedName>
</protein>
<gene>
    <name evidence="2" type="ORF">NW762_013666</name>
</gene>